<sequence length="548" mass="62780">MRIERGAKNIPPDMTLEELAEEAQREGEPLIVAALVDHVLRDLQSEVGEFRTIEFVDTRSEFGRRIYRRSVVFLLILAVRELYPEVEVVVQFTAHKGLYCTLQQMHGSSVAILAEAIEKRMKDIVAENRPIVKKQLQREEVVQLFKKSEQIEKANLVMALDSEKASIYYCGEFYDYLFGPMVPETGKLGKFALDAMPGGVLLRTPEPSDPETLPAFVPQPKFGGILMEAEKWARILRCDYVPDLNRYIRRGEIADIIHVSEALHEKKIAEIADHIAENIDELRLVLIAGPSSSGKTSFAQRLRIQLRVNGIEPISISLDDYFRNWEDTPLNEKGEYDFENIGALDVELFNDHLVRLLNGEEVILPHYNFLTGKREAGTERLSVAPHTPLILEGIHGLNEVLTASVPRSKKYKIYISALTQLNIDAHNRIPTTDARLLRRMVRDYQFRGAYALKTLRQWPDVRAGEEKNIFPFQEEADVMFNSALIYELAVLKRYAMPLLEMVPHDVPEYAKANRLLDFCRCFAEITDEYDIPNNSLLREFIGKSIFFR</sequence>
<dbReference type="PANTHER" id="PTHR10285">
    <property type="entry name" value="URIDINE KINASE"/>
    <property type="match status" value="1"/>
</dbReference>
<dbReference type="CDD" id="cd02028">
    <property type="entry name" value="UMPK_like"/>
    <property type="match status" value="1"/>
</dbReference>
<dbReference type="Proteomes" id="UP001559623">
    <property type="component" value="Unassembled WGS sequence"/>
</dbReference>
<keyword evidence="2" id="KW-0808">Transferase</keyword>
<dbReference type="SUPFAM" id="SSF52540">
    <property type="entry name" value="P-loop containing nucleoside triphosphate hydrolases"/>
    <property type="match status" value="1"/>
</dbReference>
<organism evidence="2 3">
    <name type="scientific">Selenomonas sputigena</name>
    <dbReference type="NCBI Taxonomy" id="69823"/>
    <lineage>
        <taxon>Bacteria</taxon>
        <taxon>Bacillati</taxon>
        <taxon>Bacillota</taxon>
        <taxon>Negativicutes</taxon>
        <taxon>Selenomonadales</taxon>
        <taxon>Selenomonadaceae</taxon>
        <taxon>Selenomonas</taxon>
    </lineage>
</organism>
<evidence type="ECO:0000313" key="2">
    <source>
        <dbReference type="EMBL" id="MEX5284149.1"/>
    </source>
</evidence>
<accession>A0ABV3X292</accession>
<evidence type="ECO:0000259" key="1">
    <source>
        <dbReference type="Pfam" id="PF00485"/>
    </source>
</evidence>
<dbReference type="InterPro" id="IPR006083">
    <property type="entry name" value="PRK/URK"/>
</dbReference>
<name>A0ABV3X292_9FIRM</name>
<dbReference type="Gene3D" id="3.30.980.10">
    <property type="entry name" value="Threonyl-trna Synthetase, Chain A, domain 2"/>
    <property type="match status" value="1"/>
</dbReference>
<evidence type="ECO:0000313" key="3">
    <source>
        <dbReference type="Proteomes" id="UP001559623"/>
    </source>
</evidence>
<dbReference type="InterPro" id="IPR018163">
    <property type="entry name" value="Thr/Ala-tRNA-synth_IIc_edit"/>
</dbReference>
<dbReference type="RefSeq" id="WP_368845881.1">
    <property type="nucleotide sequence ID" value="NZ_CP194411.1"/>
</dbReference>
<dbReference type="Gene3D" id="3.40.50.300">
    <property type="entry name" value="P-loop containing nucleotide triphosphate hydrolases"/>
    <property type="match status" value="1"/>
</dbReference>
<dbReference type="InterPro" id="IPR027417">
    <property type="entry name" value="P-loop_NTPase"/>
</dbReference>
<reference evidence="2 3" key="1">
    <citation type="submission" date="2023-04" db="EMBL/GenBank/DDBJ databases">
        <title>Genome Sequence of Selenomonas sputigena ATCC 33150.</title>
        <authorList>
            <person name="Miller D.P."/>
            <person name="Anvari S."/>
            <person name="Polson S.W."/>
            <person name="Macdonald M."/>
            <person name="Mcdowell J.V."/>
        </authorList>
    </citation>
    <scope>NUCLEOTIDE SEQUENCE [LARGE SCALE GENOMIC DNA]</scope>
    <source>
        <strain evidence="2 3">ATCC 33150</strain>
    </source>
</reference>
<proteinExistence type="predicted"/>
<keyword evidence="2" id="KW-0418">Kinase</keyword>
<dbReference type="SUPFAM" id="SSF55186">
    <property type="entry name" value="ThrRS/AlaRS common domain"/>
    <property type="match status" value="1"/>
</dbReference>
<keyword evidence="3" id="KW-1185">Reference proteome</keyword>
<feature type="domain" description="Phosphoribulokinase/uridine kinase" evidence="1">
    <location>
        <begin position="287"/>
        <end position="482"/>
    </location>
</feature>
<dbReference type="EMBL" id="JARVLH010000001">
    <property type="protein sequence ID" value="MEX5284149.1"/>
    <property type="molecule type" value="Genomic_DNA"/>
</dbReference>
<protein>
    <submittedName>
        <fullName evidence="2">Nucleoside kinase</fullName>
    </submittedName>
</protein>
<dbReference type="Pfam" id="PF00485">
    <property type="entry name" value="PRK"/>
    <property type="match status" value="1"/>
</dbReference>
<gene>
    <name evidence="2" type="ORF">QCO44_00605</name>
</gene>
<comment type="caution">
    <text evidence="2">The sequence shown here is derived from an EMBL/GenBank/DDBJ whole genome shotgun (WGS) entry which is preliminary data.</text>
</comment>
<dbReference type="GO" id="GO:0016301">
    <property type="term" value="F:kinase activity"/>
    <property type="evidence" value="ECO:0007669"/>
    <property type="project" value="UniProtKB-KW"/>
</dbReference>